<dbReference type="Pfam" id="PF01051">
    <property type="entry name" value="Rep3_N"/>
    <property type="match status" value="1"/>
</dbReference>
<gene>
    <name evidence="4" type="ORF">DL07_01810</name>
</gene>
<evidence type="ECO:0000313" key="4">
    <source>
        <dbReference type="EMBL" id="KEO45433.1"/>
    </source>
</evidence>
<dbReference type="AlphaFoldDB" id="A0A074IUM2"/>
<dbReference type="InterPro" id="IPR036390">
    <property type="entry name" value="WH_DNA-bd_sf"/>
</dbReference>
<evidence type="ECO:0000313" key="5">
    <source>
        <dbReference type="Proteomes" id="UP000027855"/>
    </source>
</evidence>
<proteinExistence type="inferred from homology"/>
<dbReference type="InterPro" id="IPR000525">
    <property type="entry name" value="Initiator_Rep_WH1"/>
</dbReference>
<dbReference type="InterPro" id="IPR036388">
    <property type="entry name" value="WH-like_DNA-bd_sf"/>
</dbReference>
<dbReference type="GO" id="GO:0003887">
    <property type="term" value="F:DNA-directed DNA polymerase activity"/>
    <property type="evidence" value="ECO:0007669"/>
    <property type="project" value="InterPro"/>
</dbReference>
<evidence type="ECO:0000259" key="3">
    <source>
        <dbReference type="Pfam" id="PF01051"/>
    </source>
</evidence>
<dbReference type="RefSeq" id="WP_037601736.1">
    <property type="nucleotide sequence ID" value="NZ_JJMS01000003.1"/>
</dbReference>
<accession>A0A074IUM2</accession>
<feature type="region of interest" description="Disordered" evidence="2">
    <location>
        <begin position="382"/>
        <end position="408"/>
    </location>
</feature>
<dbReference type="Proteomes" id="UP000027855">
    <property type="component" value="Unassembled WGS sequence"/>
</dbReference>
<feature type="compositionally biased region" description="Basic and acidic residues" evidence="2">
    <location>
        <begin position="382"/>
        <end position="393"/>
    </location>
</feature>
<evidence type="ECO:0000256" key="2">
    <source>
        <dbReference type="SAM" id="MobiDB-lite"/>
    </source>
</evidence>
<reference evidence="4 5" key="1">
    <citation type="submission" date="2014-04" db="EMBL/GenBank/DDBJ databases">
        <title>Variable characteristics of bacteriocin-producing Streptococcus salivarius strains isolated from Malaysian subjects.</title>
        <authorList>
            <person name="Philip K."/>
            <person name="Barbour A."/>
        </authorList>
    </citation>
    <scope>NUCLEOTIDE SEQUENCE [LARGE SCALE GENOMIC DNA]</scope>
    <source>
        <strain evidence="4 5">NU10</strain>
    </source>
</reference>
<dbReference type="EMBL" id="JJMT01000011">
    <property type="protein sequence ID" value="KEO45433.1"/>
    <property type="molecule type" value="Genomic_DNA"/>
</dbReference>
<name>A0A074IUM2_STRSL</name>
<sequence length="487" mass="57265">MVENREFREIIKYDNKFTQMFQLGDLSPLQENMIYSIFGELRDIYDENEAAIFSYSSLAMLAGNTFYSSREQKIVPRTGKRFETTVEELEERMTKIVYRHPEKVVDGKVVSYTTIPLFKTFRVDHENKLIKIHLSDAEYTEYEEVTTEEGSKVKVAVKRTVKDLFNNPEWGKKAKYIQYGRDYHNLLKSKYSKRLFRHLADWRKTGFVKDTAEELEQEVLILDSPSLLRSKGTKLQQAMDEINTLLVDEHGLPVIQDLTVERIKKGKSITHYIFRFKPFDDDLRRIVATNDKVITFEKKKELDFKRKMAIVMEKFYTVFPKGSKADNYNNKNQLKRWLETMDHELVIEALERTGSDANRTFGWTRTLLNKWEVAGYTKLSDLRDSHPTNKDNRPSNVPDWSEPNYENGTDDKDRLRLVVVAVKSAIKIELSKTPDEDNKADIKHLAEKLLQEKLWELKDKGLESLSDSRFEETREQLLTEILDYFKV</sequence>
<comment type="similarity">
    <text evidence="1">Belongs to the initiator RepB protein family.</text>
</comment>
<organism evidence="4 5">
    <name type="scientific">Streptococcus salivarius</name>
    <dbReference type="NCBI Taxonomy" id="1304"/>
    <lineage>
        <taxon>Bacteria</taxon>
        <taxon>Bacillati</taxon>
        <taxon>Bacillota</taxon>
        <taxon>Bacilli</taxon>
        <taxon>Lactobacillales</taxon>
        <taxon>Streptococcaceae</taxon>
        <taxon>Streptococcus</taxon>
    </lineage>
</organism>
<dbReference type="GO" id="GO:0006270">
    <property type="term" value="P:DNA replication initiation"/>
    <property type="evidence" value="ECO:0007669"/>
    <property type="project" value="InterPro"/>
</dbReference>
<dbReference type="Gene3D" id="1.10.10.630">
    <property type="entry name" value="DnaD domain-like"/>
    <property type="match status" value="1"/>
</dbReference>
<evidence type="ECO:0000256" key="1">
    <source>
        <dbReference type="ARBA" id="ARBA00038283"/>
    </source>
</evidence>
<protein>
    <submittedName>
        <fullName evidence="4">Replication protein</fullName>
    </submittedName>
</protein>
<dbReference type="Gene3D" id="1.10.10.10">
    <property type="entry name" value="Winged helix-like DNA-binding domain superfamily/Winged helix DNA-binding domain"/>
    <property type="match status" value="1"/>
</dbReference>
<comment type="caution">
    <text evidence="4">The sequence shown here is derived from an EMBL/GenBank/DDBJ whole genome shotgun (WGS) entry which is preliminary data.</text>
</comment>
<feature type="domain" description="Initiator Rep protein WH1" evidence="3">
    <location>
        <begin position="10"/>
        <end position="199"/>
    </location>
</feature>
<dbReference type="SUPFAM" id="SSF46785">
    <property type="entry name" value="Winged helix' DNA-binding domain"/>
    <property type="match status" value="1"/>
</dbReference>
<dbReference type="InterPro" id="IPR034829">
    <property type="entry name" value="DnaD-like_sf"/>
</dbReference>